<proteinExistence type="inferred from homology"/>
<reference evidence="4 5" key="1">
    <citation type="submission" date="2019-09" db="EMBL/GenBank/DDBJ databases">
        <title>FDA dAtabase for Regulatory Grade micrObial Sequences (FDA-ARGOS): Supporting development and validation of Infectious Disease Dx tests.</title>
        <authorList>
            <person name="Sciortino C."/>
            <person name="Tallon L."/>
            <person name="Sadzewicz L."/>
            <person name="Vavikolanu K."/>
            <person name="Mehta A."/>
            <person name="Aluvathingal J."/>
            <person name="Nadendla S."/>
            <person name="Nandy P."/>
            <person name="Geyer C."/>
            <person name="Yan Y."/>
            <person name="Sichtig H."/>
        </authorList>
    </citation>
    <scope>NUCLEOTIDE SEQUENCE [LARGE SCALE GENOMIC DNA]</scope>
    <source>
        <strain evidence="4 5">FDAARGOS_664</strain>
    </source>
</reference>
<evidence type="ECO:0000256" key="2">
    <source>
        <dbReference type="ARBA" id="ARBA00023239"/>
    </source>
</evidence>
<dbReference type="AlphaFoldDB" id="A0A5P2HCA1"/>
<accession>A0A5P2HCA1</accession>
<dbReference type="OrthoDB" id="9774843at2"/>
<dbReference type="GO" id="GO:0016829">
    <property type="term" value="F:lyase activity"/>
    <property type="evidence" value="ECO:0007669"/>
    <property type="project" value="UniProtKB-KW"/>
</dbReference>
<feature type="compositionally biased region" description="Basic residues" evidence="3">
    <location>
        <begin position="247"/>
        <end position="257"/>
    </location>
</feature>
<sequence>MSILIEAMHGASLVLTLNRPEALNALSFELVQALRDAIGRAATLHEARTVILAGGPRAFSAGTDLKQRRTLSREQKAEQSQLLLTLSEEIWTLPKPVIAAVGGWCLGGGAELALACDLRMAADDVTFGFPEMTLGAYPGSGGPVTLSRIVGVSRAKDILFTARRLGAADALRLGMVDRVVPADRLLEEALNWAKEMEATAPLALAALKRSLNEGANLSLRDAAILDQQLRRPLDTTEDNEEGMRAHFEKRRPVFRGR</sequence>
<feature type="region of interest" description="Disordered" evidence="3">
    <location>
        <begin position="233"/>
        <end position="257"/>
    </location>
</feature>
<dbReference type="PANTHER" id="PTHR11941">
    <property type="entry name" value="ENOYL-COA HYDRATASE-RELATED"/>
    <property type="match status" value="1"/>
</dbReference>
<dbReference type="EMBL" id="CP044067">
    <property type="protein sequence ID" value="QET05005.1"/>
    <property type="molecule type" value="Genomic_DNA"/>
</dbReference>
<keyword evidence="4" id="KW-0413">Isomerase</keyword>
<dbReference type="GO" id="GO:0016853">
    <property type="term" value="F:isomerase activity"/>
    <property type="evidence" value="ECO:0007669"/>
    <property type="project" value="UniProtKB-KW"/>
</dbReference>
<dbReference type="RefSeq" id="WP_150375065.1">
    <property type="nucleotide sequence ID" value="NZ_CP044067.1"/>
</dbReference>
<dbReference type="PANTHER" id="PTHR11941:SF54">
    <property type="entry name" value="ENOYL-COA HYDRATASE, MITOCHONDRIAL"/>
    <property type="match status" value="1"/>
</dbReference>
<dbReference type="SUPFAM" id="SSF52096">
    <property type="entry name" value="ClpP/crotonase"/>
    <property type="match status" value="1"/>
</dbReference>
<comment type="similarity">
    <text evidence="1">Belongs to the enoyl-CoA hydratase/isomerase family.</text>
</comment>
<dbReference type="Gene3D" id="1.10.12.10">
    <property type="entry name" value="Lyase 2-enoyl-coa Hydratase, Chain A, domain 2"/>
    <property type="match status" value="1"/>
</dbReference>
<evidence type="ECO:0000313" key="5">
    <source>
        <dbReference type="Proteomes" id="UP000322822"/>
    </source>
</evidence>
<dbReference type="GO" id="GO:0006635">
    <property type="term" value="P:fatty acid beta-oxidation"/>
    <property type="evidence" value="ECO:0007669"/>
    <property type="project" value="TreeGrafter"/>
</dbReference>
<protein>
    <submittedName>
        <fullName evidence="4">Enoyl-CoA hydratase/isomerase family protein</fullName>
    </submittedName>
</protein>
<dbReference type="CDD" id="cd06558">
    <property type="entry name" value="crotonase-like"/>
    <property type="match status" value="1"/>
</dbReference>
<gene>
    <name evidence="4" type="ORF">FOB72_23385</name>
</gene>
<evidence type="ECO:0000313" key="4">
    <source>
        <dbReference type="EMBL" id="QET05005.1"/>
    </source>
</evidence>
<organism evidence="4 5">
    <name type="scientific">Cupriavidus pauculus</name>
    <dbReference type="NCBI Taxonomy" id="82633"/>
    <lineage>
        <taxon>Bacteria</taxon>
        <taxon>Pseudomonadati</taxon>
        <taxon>Pseudomonadota</taxon>
        <taxon>Betaproteobacteria</taxon>
        <taxon>Burkholderiales</taxon>
        <taxon>Burkholderiaceae</taxon>
        <taxon>Cupriavidus</taxon>
    </lineage>
</organism>
<evidence type="ECO:0000256" key="1">
    <source>
        <dbReference type="ARBA" id="ARBA00005254"/>
    </source>
</evidence>
<keyword evidence="2" id="KW-0456">Lyase</keyword>
<name>A0A5P2HCA1_9BURK</name>
<dbReference type="InterPro" id="IPR014748">
    <property type="entry name" value="Enoyl-CoA_hydra_C"/>
</dbReference>
<evidence type="ECO:0000256" key="3">
    <source>
        <dbReference type="SAM" id="MobiDB-lite"/>
    </source>
</evidence>
<dbReference type="Pfam" id="PF00378">
    <property type="entry name" value="ECH_1"/>
    <property type="match status" value="1"/>
</dbReference>
<dbReference type="InterPro" id="IPR001753">
    <property type="entry name" value="Enoyl-CoA_hydra/iso"/>
</dbReference>
<dbReference type="Proteomes" id="UP000322822">
    <property type="component" value="Chromosome 2"/>
</dbReference>
<dbReference type="Gene3D" id="3.90.226.10">
    <property type="entry name" value="2-enoyl-CoA Hydratase, Chain A, domain 1"/>
    <property type="match status" value="1"/>
</dbReference>
<dbReference type="FunFam" id="3.90.226.10:FF:000009">
    <property type="entry name" value="Carnitinyl-CoA dehydratase"/>
    <property type="match status" value="1"/>
</dbReference>
<dbReference type="InterPro" id="IPR029045">
    <property type="entry name" value="ClpP/crotonase-like_dom_sf"/>
</dbReference>